<sequence length="312" mass="34131">MRVGFIGECMAELKQVDGLLQEGFAGDTFNSAVYLKRTFPALESYFISAIGSDPLSKEMLEFTRGESINTRFLYAHPDKHIGLYKIYTDACGERSFTYWRNDSAAKGLMSLLNESDAASLTAMDMVLFSGISLAVLNREDLNKFWRLLGKLKDSGTQIGFDMNHRPALWKGRNDAKALYEKAFEVADIALPGLEDFNFLYGFESVEEIVSFLAPFSFKLLVIKNGSRAVTLVDAEGEVSEVGFTPVKNVVDTTSAGDAFNGVFLGAYLSGEKPESCVKKAAQCAGFVIQHPGAIVDKASYSDLVSSFSPSLA</sequence>
<keyword evidence="3" id="KW-0418">Kinase</keyword>
<dbReference type="InterPro" id="IPR050306">
    <property type="entry name" value="PfkB_Carbo_kinase"/>
</dbReference>
<dbReference type="GO" id="GO:0006974">
    <property type="term" value="P:DNA damage response"/>
    <property type="evidence" value="ECO:0007669"/>
    <property type="project" value="TreeGrafter"/>
</dbReference>
<dbReference type="InterPro" id="IPR011611">
    <property type="entry name" value="PfkB_dom"/>
</dbReference>
<organism evidence="5 6">
    <name type="scientific">Alteromonas mediterranea</name>
    <dbReference type="NCBI Taxonomy" id="314275"/>
    <lineage>
        <taxon>Bacteria</taxon>
        <taxon>Pseudomonadati</taxon>
        <taxon>Pseudomonadota</taxon>
        <taxon>Gammaproteobacteria</taxon>
        <taxon>Alteromonadales</taxon>
        <taxon>Alteromonadaceae</taxon>
        <taxon>Alteromonas/Salinimonas group</taxon>
        <taxon>Alteromonas</taxon>
    </lineage>
</organism>
<dbReference type="PANTHER" id="PTHR43085:SF15">
    <property type="entry name" value="2-DEHYDRO-3-DEOXYGLUCONOKINASE"/>
    <property type="match status" value="1"/>
</dbReference>
<dbReference type="Gene3D" id="3.40.1190.20">
    <property type="match status" value="1"/>
</dbReference>
<dbReference type="AlphaFoldDB" id="A0AAC9JC36"/>
<evidence type="ECO:0000256" key="3">
    <source>
        <dbReference type="ARBA" id="ARBA00022777"/>
    </source>
</evidence>
<evidence type="ECO:0000259" key="4">
    <source>
        <dbReference type="Pfam" id="PF00294"/>
    </source>
</evidence>
<dbReference type="GO" id="GO:0005829">
    <property type="term" value="C:cytosol"/>
    <property type="evidence" value="ECO:0007669"/>
    <property type="project" value="TreeGrafter"/>
</dbReference>
<evidence type="ECO:0000256" key="1">
    <source>
        <dbReference type="ARBA" id="ARBA00010688"/>
    </source>
</evidence>
<dbReference type="Proteomes" id="UP000182101">
    <property type="component" value="Chromosome"/>
</dbReference>
<dbReference type="GO" id="GO:0042840">
    <property type="term" value="P:D-glucuronate catabolic process"/>
    <property type="evidence" value="ECO:0007669"/>
    <property type="project" value="TreeGrafter"/>
</dbReference>
<dbReference type="SUPFAM" id="SSF53613">
    <property type="entry name" value="Ribokinase-like"/>
    <property type="match status" value="1"/>
</dbReference>
<evidence type="ECO:0000313" key="5">
    <source>
        <dbReference type="EMBL" id="APD90970.1"/>
    </source>
</evidence>
<name>A0AAC9JC36_9ALTE</name>
<dbReference type="EMBL" id="CP018024">
    <property type="protein sequence ID" value="APD90970.1"/>
    <property type="molecule type" value="Genomic_DNA"/>
</dbReference>
<dbReference type="PANTHER" id="PTHR43085">
    <property type="entry name" value="HEXOKINASE FAMILY MEMBER"/>
    <property type="match status" value="1"/>
</dbReference>
<gene>
    <name evidence="5" type="ORF">BM524_14835</name>
</gene>
<comment type="similarity">
    <text evidence="1">Belongs to the carbohydrate kinase PfkB family.</text>
</comment>
<dbReference type="CDD" id="cd01166">
    <property type="entry name" value="KdgK"/>
    <property type="match status" value="1"/>
</dbReference>
<evidence type="ECO:0000256" key="2">
    <source>
        <dbReference type="ARBA" id="ARBA00022679"/>
    </source>
</evidence>
<proteinExistence type="inferred from homology"/>
<dbReference type="RefSeq" id="WP_071959918.1">
    <property type="nucleotide sequence ID" value="NZ_CP018024.1"/>
</dbReference>
<reference evidence="5 6" key="1">
    <citation type="submission" date="2016-11" db="EMBL/GenBank/DDBJ databases">
        <title>Networking in microbes: conjugative elements and plasmids in the genus Alteromonas.</title>
        <authorList>
            <person name="Lopez-Perez M."/>
            <person name="Ramon-Marco N."/>
            <person name="Rodriguez-Valera F."/>
        </authorList>
    </citation>
    <scope>NUCLEOTIDE SEQUENCE [LARGE SCALE GENOMIC DNA]</scope>
    <source>
        <strain evidence="5 6">CP48</strain>
    </source>
</reference>
<dbReference type="Pfam" id="PF00294">
    <property type="entry name" value="PfkB"/>
    <property type="match status" value="1"/>
</dbReference>
<feature type="domain" description="Carbohydrate kinase PfkB" evidence="4">
    <location>
        <begin position="20"/>
        <end position="295"/>
    </location>
</feature>
<dbReference type="GO" id="GO:0008673">
    <property type="term" value="F:2-dehydro-3-deoxygluconokinase activity"/>
    <property type="evidence" value="ECO:0007669"/>
    <property type="project" value="TreeGrafter"/>
</dbReference>
<accession>A0AAC9JC36</accession>
<keyword evidence="2" id="KW-0808">Transferase</keyword>
<dbReference type="GO" id="GO:0019698">
    <property type="term" value="P:D-galacturonate catabolic process"/>
    <property type="evidence" value="ECO:0007669"/>
    <property type="project" value="TreeGrafter"/>
</dbReference>
<dbReference type="InterPro" id="IPR029056">
    <property type="entry name" value="Ribokinase-like"/>
</dbReference>
<evidence type="ECO:0000313" key="6">
    <source>
        <dbReference type="Proteomes" id="UP000182101"/>
    </source>
</evidence>
<protein>
    <submittedName>
        <fullName evidence="5">Ketodeoxygluconokinase</fullName>
    </submittedName>
</protein>